<name>A0A7C5USZ7_UNCC3</name>
<sequence>MGLMYPPSENGLQKTLAAQLNAGETSQMTLNNTTGIQNKPGIVVIDRIDTSSKEKDPSVREYIEYTGVSGNNLTGLTRGMANSTDQDHLVGAVVEFIPDVTVFQAINDTITTQHNSDGTHAKIQGLDNNEAITQKDSTGTARSVAKVNSSDILEIGDSNLAGQQFNTPLVNNTAIQQKDSTGTARDVSKIDSSDVLTVGNNTTPTKIKAGSNTTSGHTVPNVADDTFALLSNLYNSIYRQALINGAFDVWQRGTSFTPNDDTYTADSWTLLTETNAAWTIARDTDVPDGFIYSAKLSNVTANNQVALVQFIENINAKKFQNKKVSLSFYAKTIGTEIANLRAAVLSWTGTADSLTSDVIATWAQDGTNPTWATNWTMENTPSNLALTSSYQQFKIENINIDTSEMTNLAVVIWVDDGTIASGDDFYITGVQLNVGETALSFQPKSFDDELRACMRYYENSYPYGTAVGTADGYEQQGIAHAYAFSSSILYPQIIYRVKKRITPTVVFYAVNSPTGSGTINNIRNNTDSTLVDVSGCTFTGSSNNLGFITKSSPFLTGKYYGFNWTANAEL</sequence>
<protein>
    <submittedName>
        <fullName evidence="1">Uncharacterized protein</fullName>
    </submittedName>
</protein>
<proteinExistence type="predicted"/>
<comment type="caution">
    <text evidence="1">The sequence shown here is derived from an EMBL/GenBank/DDBJ whole genome shotgun (WGS) entry which is preliminary data.</text>
</comment>
<gene>
    <name evidence="1" type="ORF">ENL96_01630</name>
</gene>
<accession>A0A7C5USZ7</accession>
<organism evidence="1">
    <name type="scientific">candidate division CPR3 bacterium</name>
    <dbReference type="NCBI Taxonomy" id="2268181"/>
    <lineage>
        <taxon>Bacteria</taxon>
        <taxon>Bacteria division CPR3</taxon>
    </lineage>
</organism>
<dbReference type="AlphaFoldDB" id="A0A7C5USZ7"/>
<reference evidence="1" key="1">
    <citation type="journal article" date="2020" name="mSystems">
        <title>Genome- and Community-Level Interaction Insights into Carbon Utilization and Element Cycling Functions of Hydrothermarchaeota in Hydrothermal Sediment.</title>
        <authorList>
            <person name="Zhou Z."/>
            <person name="Liu Y."/>
            <person name="Xu W."/>
            <person name="Pan J."/>
            <person name="Luo Z.H."/>
            <person name="Li M."/>
        </authorList>
    </citation>
    <scope>NUCLEOTIDE SEQUENCE [LARGE SCALE GENOMIC DNA]</scope>
    <source>
        <strain evidence="1">SpSt-1042</strain>
    </source>
</reference>
<evidence type="ECO:0000313" key="1">
    <source>
        <dbReference type="EMBL" id="HHR92191.1"/>
    </source>
</evidence>
<dbReference type="EMBL" id="DRVY01000049">
    <property type="protein sequence ID" value="HHR92191.1"/>
    <property type="molecule type" value="Genomic_DNA"/>
</dbReference>